<keyword evidence="2" id="KW-0479">Metal-binding</keyword>
<feature type="compositionally biased region" description="Polar residues" evidence="4">
    <location>
        <begin position="680"/>
        <end position="693"/>
    </location>
</feature>
<gene>
    <name evidence="6" type="ORF">ALTATR162_LOCUS6872</name>
</gene>
<dbReference type="PROSITE" id="PS50048">
    <property type="entry name" value="ZN2_CY6_FUNGAL_2"/>
    <property type="match status" value="1"/>
</dbReference>
<dbReference type="CDD" id="cd12148">
    <property type="entry name" value="fungal_TF_MHR"/>
    <property type="match status" value="1"/>
</dbReference>
<protein>
    <recommendedName>
        <fullName evidence="5">Zn(2)-C6 fungal-type domain-containing protein</fullName>
    </recommendedName>
</protein>
<dbReference type="RefSeq" id="XP_043170432.1">
    <property type="nucleotide sequence ID" value="XM_043314497.1"/>
</dbReference>
<dbReference type="Gene3D" id="4.10.240.10">
    <property type="entry name" value="Zn(2)-C6 fungal-type DNA-binding domain"/>
    <property type="match status" value="1"/>
</dbReference>
<organism evidence="6 7">
    <name type="scientific">Alternaria atra</name>
    <dbReference type="NCBI Taxonomy" id="119953"/>
    <lineage>
        <taxon>Eukaryota</taxon>
        <taxon>Fungi</taxon>
        <taxon>Dikarya</taxon>
        <taxon>Ascomycota</taxon>
        <taxon>Pezizomycotina</taxon>
        <taxon>Dothideomycetes</taxon>
        <taxon>Pleosporomycetidae</taxon>
        <taxon>Pleosporales</taxon>
        <taxon>Pleosporineae</taxon>
        <taxon>Pleosporaceae</taxon>
        <taxon>Alternaria</taxon>
        <taxon>Alternaria sect. Ulocladioides</taxon>
    </lineage>
</organism>
<keyword evidence="7" id="KW-1185">Reference proteome</keyword>
<name>A0A8J2ICK1_9PLEO</name>
<dbReference type="InterPro" id="IPR007219">
    <property type="entry name" value="XnlR_reg_dom"/>
</dbReference>
<keyword evidence="3" id="KW-0539">Nucleus</keyword>
<evidence type="ECO:0000256" key="4">
    <source>
        <dbReference type="SAM" id="MobiDB-lite"/>
    </source>
</evidence>
<dbReference type="InterPro" id="IPR001138">
    <property type="entry name" value="Zn2Cys6_DnaBD"/>
</dbReference>
<sequence>MGDSEIPNGLNVNGYGHNYDYPPSHIDGPYKILDQYHSKPAKLRVACVGAGASGLCLAYKMEKMLEPGSWELTLYEKNAQFGGTWYENTYPGVACDIPSHDYNFTWDPKPDWSTFFASGKEIQGYFEDFAERHGSKKYMQLNSRIEQANWNDEDGCYSLTIRNPKTGSMRKDWAHVLVNGSGILNNWKWPDIEGLHDFKGPVLHSACWDHSVDFKNINAAVIGVGSTSVQIVPSLQKVVKGLEVYMRSPTWISPPFGAGALNDDLQKGQDVDPGQRQYTFTEADIKKFKEDPEYHLDFRKKIEAEINSLFGMYQQNSELQNQFKDVITKEMHRRMGPGHEKLKEFIIPKWSVGCRRISPGDGFLEALVQDNVTPVFDGIERVVPEGIKTRDGKIHKLDAIVCATGFQVAFQPAFTVRNGSNVSIKEDWTNGPNLYMGVSAPRFPNFYTIVGPGATWSNGTLIPSIETTVEYSIKCMKKMQTEGIKAMSVKQDALDEIYAHFDEFHKTTVWQEECRSWFKNGQIKNRIYLWPGAERQPMASERGTAAEENMSEQRPDIQEPAPKAGSKQEQSTSEKGSSKGKSSKPRHRASVACASCRDRRIRCVVPPGDKECTQCKRSGVECVIKNDDERRRPISRAYMCSLTDRVALLETMLKERGEELPPANHPPKTRHNPQLDEDGTSPSRKISDNQVANEENNSSPGSQSSPQDDYCVFEQHEMNTNSPRFSNGDAESAGSPSILPPPKKDGMVNRLLSTRGHLSFDQLNGRLRYFGPTTNCHVHSESINPFGATQEMNEQARRADKINRSLPLETYDYLMELFWQCYNPVIHVLHQDAFNEDREMGRTQFYSGFLHVCVLAMGYRFANKERLDIRRIGLPGMESTLHREAKYMLDHELERPGGIPSVVALLLLGDLECGVGRDNLGWMYGGMAVRLAFDIGLHLDTRLSGLPEREVEIRQMTLWACVIYDKYWALFLGRPTSMKSSDLEIYHLTKQFERLGTCRPAGLGKSMETMIYEALLDLMELAGKITENMDPHRSQNATSDSHAAVDRNQYMRMAALDREFSSWYARLPEQLRWTPANIATAPFSFFLLHQQYHASLILLHRPFALYEDQAGNESGPDDHFSALSRTVCTKHAIRVARIYWQHRQRFDTKQIFVTGMQHAGTAATALVAALAFIKDPTSRANNMQYLECLSAALSDMASTYQPAERMSTVLRAVMVELRGGPEPPNSTSFNLYKPTSSTVPARRGSTIDMDSDMPDSQQWAKKRQTSRGRPRAGTGGNRKTRTMSMSTTMSIPSSSDHGRQHNGLSIKAPPPPRFDDPSGQNNDGYILVTPRSELGSKGWPNLSEPPELSHSLSTPSTTTVSSSHNANRNSGAWMGADFDPQDSISQLANAHFPELNAFDDLGTGGGVDGNGCGIEGVNLDFMPLGDGTEWSLPKEWSGASDLDGLSAFDM</sequence>
<dbReference type="GO" id="GO:0000981">
    <property type="term" value="F:DNA-binding transcription factor activity, RNA polymerase II-specific"/>
    <property type="evidence" value="ECO:0007669"/>
    <property type="project" value="InterPro"/>
</dbReference>
<dbReference type="GeneID" id="67018809"/>
<evidence type="ECO:0000256" key="1">
    <source>
        <dbReference type="ARBA" id="ARBA00010139"/>
    </source>
</evidence>
<evidence type="ECO:0000256" key="2">
    <source>
        <dbReference type="ARBA" id="ARBA00022723"/>
    </source>
</evidence>
<dbReference type="Proteomes" id="UP000676310">
    <property type="component" value="Unassembled WGS sequence"/>
</dbReference>
<dbReference type="SMART" id="SM00906">
    <property type="entry name" value="Fungal_trans"/>
    <property type="match status" value="1"/>
</dbReference>
<dbReference type="CDD" id="cd00067">
    <property type="entry name" value="GAL4"/>
    <property type="match status" value="1"/>
</dbReference>
<evidence type="ECO:0000313" key="7">
    <source>
        <dbReference type="Proteomes" id="UP000676310"/>
    </source>
</evidence>
<dbReference type="InterPro" id="IPR036188">
    <property type="entry name" value="FAD/NAD-bd_sf"/>
</dbReference>
<dbReference type="GO" id="GO:0008270">
    <property type="term" value="F:zinc ion binding"/>
    <property type="evidence" value="ECO:0007669"/>
    <property type="project" value="InterPro"/>
</dbReference>
<feature type="compositionally biased region" description="Basic residues" evidence="4">
    <location>
        <begin position="1260"/>
        <end position="1270"/>
    </location>
</feature>
<dbReference type="InterPro" id="IPR051209">
    <property type="entry name" value="FAD-bind_Monooxygenase_sf"/>
</dbReference>
<feature type="compositionally biased region" description="Low complexity" evidence="4">
    <location>
        <begin position="694"/>
        <end position="709"/>
    </location>
</feature>
<dbReference type="PANTHER" id="PTHR42877">
    <property type="entry name" value="L-ORNITHINE N(5)-MONOOXYGENASE-RELATED"/>
    <property type="match status" value="1"/>
</dbReference>
<dbReference type="Pfam" id="PF00172">
    <property type="entry name" value="Zn_clus"/>
    <property type="match status" value="1"/>
</dbReference>
<feature type="domain" description="Zn(2)-C6 fungal-type" evidence="5">
    <location>
        <begin position="592"/>
        <end position="624"/>
    </location>
</feature>
<comment type="similarity">
    <text evidence="1">Belongs to the FAD-binding monooxygenase family.</text>
</comment>
<dbReference type="PROSITE" id="PS00463">
    <property type="entry name" value="ZN2_CY6_FUNGAL_1"/>
    <property type="match status" value="1"/>
</dbReference>
<dbReference type="SMART" id="SM00066">
    <property type="entry name" value="GAL4"/>
    <property type="match status" value="1"/>
</dbReference>
<accession>A0A8J2ICK1</accession>
<dbReference type="Gene3D" id="3.50.50.60">
    <property type="entry name" value="FAD/NAD(P)-binding domain"/>
    <property type="match status" value="3"/>
</dbReference>
<feature type="compositionally biased region" description="Polar residues" evidence="4">
    <location>
        <begin position="1225"/>
        <end position="1239"/>
    </location>
</feature>
<dbReference type="SUPFAM" id="SSF57701">
    <property type="entry name" value="Zn2/Cys6 DNA-binding domain"/>
    <property type="match status" value="1"/>
</dbReference>
<feature type="region of interest" description="Disordered" evidence="4">
    <location>
        <begin position="1220"/>
        <end position="1377"/>
    </location>
</feature>
<feature type="region of interest" description="Disordered" evidence="4">
    <location>
        <begin position="658"/>
        <end position="746"/>
    </location>
</feature>
<feature type="compositionally biased region" description="Low complexity" evidence="4">
    <location>
        <begin position="1282"/>
        <end position="1295"/>
    </location>
</feature>
<dbReference type="GO" id="GO:0003677">
    <property type="term" value="F:DNA binding"/>
    <property type="evidence" value="ECO:0007669"/>
    <property type="project" value="InterPro"/>
</dbReference>
<dbReference type="InterPro" id="IPR036864">
    <property type="entry name" value="Zn2-C6_fun-type_DNA-bd_sf"/>
</dbReference>
<evidence type="ECO:0000256" key="3">
    <source>
        <dbReference type="ARBA" id="ARBA00023242"/>
    </source>
</evidence>
<dbReference type="Pfam" id="PF13450">
    <property type="entry name" value="NAD_binding_8"/>
    <property type="match status" value="1"/>
</dbReference>
<dbReference type="OrthoDB" id="2154091at2759"/>
<dbReference type="EMBL" id="CAJRGZ010000019">
    <property type="protein sequence ID" value="CAG5166022.1"/>
    <property type="molecule type" value="Genomic_DNA"/>
</dbReference>
<reference evidence="6" key="1">
    <citation type="submission" date="2021-05" db="EMBL/GenBank/DDBJ databases">
        <authorList>
            <person name="Stam R."/>
        </authorList>
    </citation>
    <scope>NUCLEOTIDE SEQUENCE</scope>
    <source>
        <strain evidence="6">CS162</strain>
    </source>
</reference>
<comment type="caution">
    <text evidence="6">The sequence shown here is derived from an EMBL/GenBank/DDBJ whole genome shotgun (WGS) entry which is preliminary data.</text>
</comment>
<dbReference type="Pfam" id="PF04082">
    <property type="entry name" value="Fungal_trans"/>
    <property type="match status" value="1"/>
</dbReference>
<dbReference type="SUPFAM" id="SSF51905">
    <property type="entry name" value="FAD/NAD(P)-binding domain"/>
    <property type="match status" value="3"/>
</dbReference>
<feature type="region of interest" description="Disordered" evidence="4">
    <location>
        <begin position="538"/>
        <end position="591"/>
    </location>
</feature>
<evidence type="ECO:0000259" key="5">
    <source>
        <dbReference type="PROSITE" id="PS50048"/>
    </source>
</evidence>
<evidence type="ECO:0000313" key="6">
    <source>
        <dbReference type="EMBL" id="CAG5166022.1"/>
    </source>
</evidence>
<proteinExistence type="inferred from homology"/>
<dbReference type="PANTHER" id="PTHR42877:SF8">
    <property type="entry name" value="MONOOXYGENASE"/>
    <property type="match status" value="1"/>
</dbReference>
<feature type="compositionally biased region" description="Low complexity" evidence="4">
    <location>
        <begin position="1342"/>
        <end position="1364"/>
    </location>
</feature>
<dbReference type="GO" id="GO:0006351">
    <property type="term" value="P:DNA-templated transcription"/>
    <property type="evidence" value="ECO:0007669"/>
    <property type="project" value="InterPro"/>
</dbReference>